<comment type="similarity">
    <text evidence="2 15 16">Belongs to the ATPase B chain family.</text>
</comment>
<dbReference type="HAMAP" id="MF_01398">
    <property type="entry name" value="ATP_synth_b_bprime"/>
    <property type="match status" value="1"/>
</dbReference>
<evidence type="ECO:0000256" key="16">
    <source>
        <dbReference type="RuleBase" id="RU003848"/>
    </source>
</evidence>
<reference evidence="17 18" key="1">
    <citation type="submission" date="2017-05" db="EMBL/GenBank/DDBJ databases">
        <title>Full genome sequence of Pseudorhodoplanes sinuspersici.</title>
        <authorList>
            <person name="Dastgheib S.M.M."/>
            <person name="Shavandi M."/>
            <person name="Tirandaz H."/>
        </authorList>
    </citation>
    <scope>NUCLEOTIDE SEQUENCE [LARGE SCALE GENOMIC DNA]</scope>
    <source>
        <strain evidence="17 18">RIPI110</strain>
    </source>
</reference>
<keyword evidence="11 15" id="KW-0066">ATP synthesis</keyword>
<dbReference type="STRING" id="1235591.CAK95_05525"/>
<evidence type="ECO:0000256" key="3">
    <source>
        <dbReference type="ARBA" id="ARBA00022448"/>
    </source>
</evidence>
<accession>A0A1W6ZN82</accession>
<dbReference type="Gene3D" id="6.10.250.1580">
    <property type="match status" value="1"/>
</dbReference>
<dbReference type="GO" id="GO:0005886">
    <property type="term" value="C:plasma membrane"/>
    <property type="evidence" value="ECO:0007669"/>
    <property type="project" value="UniProtKB-SubCell"/>
</dbReference>
<evidence type="ECO:0000313" key="18">
    <source>
        <dbReference type="Proteomes" id="UP000194137"/>
    </source>
</evidence>
<name>A0A1W6ZN82_9HYPH</name>
<evidence type="ECO:0000256" key="5">
    <source>
        <dbReference type="ARBA" id="ARBA00022547"/>
    </source>
</evidence>
<dbReference type="NCBIfam" id="NF006612">
    <property type="entry name" value="PRK09174.1"/>
    <property type="match status" value="1"/>
</dbReference>
<comment type="subcellular location">
    <subcellularLocation>
        <location evidence="1">Cell inner membrane</location>
        <topology evidence="1">Single-pass membrane protein</topology>
    </subcellularLocation>
    <subcellularLocation>
        <location evidence="15">Cell membrane</location>
        <topology evidence="15">Single-pass membrane protein</topology>
    </subcellularLocation>
</comment>
<evidence type="ECO:0000256" key="15">
    <source>
        <dbReference type="HAMAP-Rule" id="MF_01398"/>
    </source>
</evidence>
<dbReference type="PANTHER" id="PTHR33445:SF1">
    <property type="entry name" value="ATP SYNTHASE SUBUNIT B"/>
    <property type="match status" value="1"/>
</dbReference>
<evidence type="ECO:0000256" key="8">
    <source>
        <dbReference type="ARBA" id="ARBA00022989"/>
    </source>
</evidence>
<gene>
    <name evidence="15" type="primary">atpF</name>
    <name evidence="17" type="ORF">CAK95_05525</name>
</gene>
<keyword evidence="18" id="KW-1185">Reference proteome</keyword>
<dbReference type="Pfam" id="PF00430">
    <property type="entry name" value="ATP-synt_B"/>
    <property type="match status" value="1"/>
</dbReference>
<dbReference type="AlphaFoldDB" id="A0A1W6ZN82"/>
<dbReference type="GO" id="GO:0046933">
    <property type="term" value="F:proton-transporting ATP synthase activity, rotational mechanism"/>
    <property type="evidence" value="ECO:0007669"/>
    <property type="project" value="UniProtKB-UniRule"/>
</dbReference>
<dbReference type="GO" id="GO:0045259">
    <property type="term" value="C:proton-transporting ATP synthase complex"/>
    <property type="evidence" value="ECO:0007669"/>
    <property type="project" value="UniProtKB-KW"/>
</dbReference>
<evidence type="ECO:0000256" key="6">
    <source>
        <dbReference type="ARBA" id="ARBA00022692"/>
    </source>
</evidence>
<sequence>MATKATTEAHGGAHDGAKAPFPPFNSETFASQLIWFAIAFVLLYVLMSRVALPRVGAIVEARAGKIADDLAAAQKLKDETDAAIADYEKKLADARTNAQSIAGQTRDKLTAEADVRRKTLEGKLHERLQDAEKTIEQTKTAAMSNVRGIATDTASAIVERLIGNKPDQASVSDAVDQSMKR</sequence>
<comment type="subunit">
    <text evidence="14 15">F-type ATPases have 2 components, F(1) - the catalytic core - and F(0) - the membrane proton channel. F(1) has five subunits: alpha(3), beta(3), gamma(1), delta(1), epsilon(1). F(0) has three main subunits: a(1), b(2) and c(10-14). The alpha and beta chains form an alternating ring which encloses part of the gamma chain. F(1) is attached to F(0) by a central stalk formed by the gamma and epsilon chains, while a peripheral stalk is formed by the delta and b chains.</text>
</comment>
<keyword evidence="10 15" id="KW-0472">Membrane</keyword>
<comment type="function">
    <text evidence="12 15">F(1)F(0) ATP synthase produces ATP from ADP in the presence of a proton or sodium gradient. F-type ATPases consist of two structural domains, F(1) containing the extramembraneous catalytic core and F(0) containing the membrane proton channel, linked together by a central stalk and a peripheral stalk. During catalysis, ATP synthesis in the catalytic domain of F(1) is coupled via a rotary mechanism of the central stalk subunits to proton translocation.</text>
</comment>
<evidence type="ECO:0000256" key="7">
    <source>
        <dbReference type="ARBA" id="ARBA00022781"/>
    </source>
</evidence>
<keyword evidence="9 15" id="KW-0406">Ion transport</keyword>
<dbReference type="CDD" id="cd06503">
    <property type="entry name" value="ATP-synt_Fo_b"/>
    <property type="match status" value="1"/>
</dbReference>
<dbReference type="PANTHER" id="PTHR33445">
    <property type="entry name" value="ATP SYNTHASE SUBUNIT B', CHLOROPLASTIC"/>
    <property type="match status" value="1"/>
</dbReference>
<protein>
    <recommendedName>
        <fullName evidence="15">ATP synthase subunit b</fullName>
    </recommendedName>
    <alternativeName>
        <fullName evidence="15">ATP synthase F(0) sector subunit b</fullName>
    </alternativeName>
    <alternativeName>
        <fullName evidence="15">ATPase subunit I</fullName>
    </alternativeName>
    <alternativeName>
        <fullName evidence="15">F-type ATPase subunit b</fullName>
        <shortName evidence="15">F-ATPase subunit b</shortName>
    </alternativeName>
</protein>
<keyword evidence="8 15" id="KW-1133">Transmembrane helix</keyword>
<dbReference type="GO" id="GO:0046961">
    <property type="term" value="F:proton-transporting ATPase activity, rotational mechanism"/>
    <property type="evidence" value="ECO:0007669"/>
    <property type="project" value="TreeGrafter"/>
</dbReference>
<evidence type="ECO:0000256" key="2">
    <source>
        <dbReference type="ARBA" id="ARBA00005513"/>
    </source>
</evidence>
<evidence type="ECO:0000256" key="4">
    <source>
        <dbReference type="ARBA" id="ARBA00022475"/>
    </source>
</evidence>
<dbReference type="Proteomes" id="UP000194137">
    <property type="component" value="Chromosome"/>
</dbReference>
<feature type="transmembrane region" description="Helical" evidence="15">
    <location>
        <begin position="33"/>
        <end position="52"/>
    </location>
</feature>
<evidence type="ECO:0000256" key="10">
    <source>
        <dbReference type="ARBA" id="ARBA00023136"/>
    </source>
</evidence>
<keyword evidence="4 15" id="KW-1003">Cell membrane</keyword>
<comment type="function">
    <text evidence="13">Component of the F(0) channel, it forms part of the peripheral stalk, linking F(1) to F(0). The b'-subunit is a diverged and duplicated form of b found in plants and photosynthetic bacteria.</text>
</comment>
<evidence type="ECO:0000313" key="17">
    <source>
        <dbReference type="EMBL" id="ARP98600.1"/>
    </source>
</evidence>
<evidence type="ECO:0000256" key="1">
    <source>
        <dbReference type="ARBA" id="ARBA00004377"/>
    </source>
</evidence>
<proteinExistence type="inferred from homology"/>
<evidence type="ECO:0000256" key="14">
    <source>
        <dbReference type="ARBA" id="ARBA00025830"/>
    </source>
</evidence>
<evidence type="ECO:0000256" key="9">
    <source>
        <dbReference type="ARBA" id="ARBA00023065"/>
    </source>
</evidence>
<dbReference type="RefSeq" id="WP_086087023.1">
    <property type="nucleotide sequence ID" value="NZ_CP021112.1"/>
</dbReference>
<evidence type="ECO:0000256" key="11">
    <source>
        <dbReference type="ARBA" id="ARBA00023310"/>
    </source>
</evidence>
<keyword evidence="3 15" id="KW-0813">Transport</keyword>
<evidence type="ECO:0000256" key="13">
    <source>
        <dbReference type="ARBA" id="ARBA00025614"/>
    </source>
</evidence>
<organism evidence="17 18">
    <name type="scientific">Pseudorhodoplanes sinuspersici</name>
    <dbReference type="NCBI Taxonomy" id="1235591"/>
    <lineage>
        <taxon>Bacteria</taxon>
        <taxon>Pseudomonadati</taxon>
        <taxon>Pseudomonadota</taxon>
        <taxon>Alphaproteobacteria</taxon>
        <taxon>Hyphomicrobiales</taxon>
        <taxon>Pseudorhodoplanes</taxon>
    </lineage>
</organism>
<dbReference type="KEGG" id="psin:CAK95_05525"/>
<evidence type="ECO:0000256" key="12">
    <source>
        <dbReference type="ARBA" id="ARBA00025198"/>
    </source>
</evidence>
<keyword evidence="6 15" id="KW-0812">Transmembrane</keyword>
<keyword evidence="5 15" id="KW-0138">CF(0)</keyword>
<dbReference type="InterPro" id="IPR050059">
    <property type="entry name" value="ATP_synthase_B_chain"/>
</dbReference>
<dbReference type="OrthoDB" id="9805716at2"/>
<keyword evidence="7 15" id="KW-0375">Hydrogen ion transport</keyword>
<dbReference type="InterPro" id="IPR002146">
    <property type="entry name" value="ATP_synth_b/b'su_bac/chlpt"/>
</dbReference>
<dbReference type="EMBL" id="CP021112">
    <property type="protein sequence ID" value="ARP98600.1"/>
    <property type="molecule type" value="Genomic_DNA"/>
</dbReference>